<evidence type="ECO:0000259" key="1">
    <source>
        <dbReference type="Pfam" id="PF13228"/>
    </source>
</evidence>
<accession>A0A7W9MJZ2</accession>
<dbReference type="EMBL" id="JACHMP010000001">
    <property type="protein sequence ID" value="MBB5823570.1"/>
    <property type="molecule type" value="Genomic_DNA"/>
</dbReference>
<reference evidence="2 3" key="1">
    <citation type="submission" date="2020-08" db="EMBL/GenBank/DDBJ databases">
        <title>Sequencing the genomes of 1000 actinobacteria strains.</title>
        <authorList>
            <person name="Klenk H.-P."/>
        </authorList>
    </citation>
    <scope>NUCLEOTIDE SEQUENCE [LARGE SCALE GENOMIC DNA]</scope>
    <source>
        <strain evidence="2 3">DSM 46887</strain>
    </source>
</reference>
<evidence type="ECO:0000313" key="3">
    <source>
        <dbReference type="Proteomes" id="UP000540685"/>
    </source>
</evidence>
<name>A0A7W9MJZ2_9ACTN</name>
<gene>
    <name evidence="2" type="ORF">F4562_006632</name>
</gene>
<dbReference type="Pfam" id="PF13228">
    <property type="entry name" value="DUF4037"/>
    <property type="match status" value="1"/>
</dbReference>
<organism evidence="2 3">
    <name type="scientific">Streptosporangium becharense</name>
    <dbReference type="NCBI Taxonomy" id="1816182"/>
    <lineage>
        <taxon>Bacteria</taxon>
        <taxon>Bacillati</taxon>
        <taxon>Actinomycetota</taxon>
        <taxon>Actinomycetes</taxon>
        <taxon>Streptosporangiales</taxon>
        <taxon>Streptosporangiaceae</taxon>
        <taxon>Streptosporangium</taxon>
    </lineage>
</organism>
<dbReference type="Proteomes" id="UP000540685">
    <property type="component" value="Unassembled WGS sequence"/>
</dbReference>
<dbReference type="RefSeq" id="WP_311734229.1">
    <property type="nucleotide sequence ID" value="NZ_JACHMP010000001.1"/>
</dbReference>
<proteinExistence type="predicted"/>
<comment type="caution">
    <text evidence="2">The sequence shown here is derived from an EMBL/GenBank/DDBJ whole genome shotgun (WGS) entry which is preliminary data.</text>
</comment>
<protein>
    <recommendedName>
        <fullName evidence="1">DUF4037 domain-containing protein</fullName>
    </recommendedName>
</protein>
<dbReference type="AlphaFoldDB" id="A0A7W9MJZ2"/>
<feature type="domain" description="DUF4037" evidence="1">
    <location>
        <begin position="102"/>
        <end position="200"/>
    </location>
</feature>
<sequence length="319" mass="34065">MVRPLVADVPHSAALIGPGSEVLAFDTGRSAECGWGPRVVLFVGPDLAGRVRARVDAALPGSFGGHPVVVGAEHGVQVSDPGVWFTGLLGFDPLRGVGLLDWLSTPWQRLAEVTCGEVFHDGLGVLERARGALRRYPPDVERYVLAGQWRRLAQRETFPGRCGEVGDGLGSALVTAELAGEVMRLVLLMRRRYPPYAKWLGSAFVRLPGTAELGEALSAAVAADDWRGREEHLGRAYRRVAALHDRLGVAPAPGPRGCHRRPFRFAGAGRFADALSGAIVDERVRALPPVGSIDQFGAGADLLTDPVRCRAVTRAVLGV</sequence>
<evidence type="ECO:0000313" key="2">
    <source>
        <dbReference type="EMBL" id="MBB5823570.1"/>
    </source>
</evidence>
<keyword evidence="3" id="KW-1185">Reference proteome</keyword>
<dbReference type="InterPro" id="IPR025117">
    <property type="entry name" value="DUF4037"/>
</dbReference>